<dbReference type="EMBL" id="LAZR01006066">
    <property type="protein sequence ID" value="KKM94987.1"/>
    <property type="molecule type" value="Genomic_DNA"/>
</dbReference>
<protein>
    <submittedName>
        <fullName evidence="1">Uncharacterized protein</fullName>
    </submittedName>
</protein>
<accession>A0A0F9PP82</accession>
<evidence type="ECO:0000313" key="1">
    <source>
        <dbReference type="EMBL" id="KKM94987.1"/>
    </source>
</evidence>
<dbReference type="AlphaFoldDB" id="A0A0F9PP82"/>
<gene>
    <name evidence="1" type="ORF">LCGC14_1192700</name>
</gene>
<proteinExistence type="predicted"/>
<dbReference type="SUPFAM" id="SSF63829">
    <property type="entry name" value="Calcium-dependent phosphotriesterase"/>
    <property type="match status" value="1"/>
</dbReference>
<reference evidence="1" key="1">
    <citation type="journal article" date="2015" name="Nature">
        <title>Complex archaea that bridge the gap between prokaryotes and eukaryotes.</title>
        <authorList>
            <person name="Spang A."/>
            <person name="Saw J.H."/>
            <person name="Jorgensen S.L."/>
            <person name="Zaremba-Niedzwiedzka K."/>
            <person name="Martijn J."/>
            <person name="Lind A.E."/>
            <person name="van Eijk R."/>
            <person name="Schleper C."/>
            <person name="Guy L."/>
            <person name="Ettema T.J."/>
        </authorList>
    </citation>
    <scope>NUCLEOTIDE SEQUENCE</scope>
</reference>
<comment type="caution">
    <text evidence="1">The sequence shown here is derived from an EMBL/GenBank/DDBJ whole genome shotgun (WGS) entry which is preliminary data.</text>
</comment>
<sequence length="720" mass="78977">MQYNLIRNGSLQSVTTSGTGNVALTWSQLESLIDGTTASGGVSLTTSGILYLDADLSQRIKVDGIRLYASDLTKSANIKFYYKNETNDSYTTLSTSVSTYYYTTIADPSAPRYVRVTVSGVAIDIHEFQIFNDDYIVAFGSDGSTFAEYLEDTPVGTEGTAQSIELFNNGNGAMAADAYTVIDYTGAIADEYVKISASQNGTYYGINDGVLIEDDDALNSTHIWSMGAFSNTQVSSDDVVLTAPTVGTYTTPIFKLDNQYDSSYFITKGTTITGSISYDAGAPNGTMRVKSSDTEPTNVYEGYTLDHTGNTVIVKRWLPATGGWTSYLSFGNWDRPVSVVINRRNGNIAVGVYDFSGGGTDSGLYIYTRSAGLIASTSTSLGTYPGGYAMEFDKSGGVWNYNDEGYGTDDKNHLYHFSPNLTVTVDIYDAQLAFLYDLAVEMDGDGVWYTDQIDDLVIHRNTIGTLIHSIALETPRAICGTLDNGCWVIDNKDGDDAIAYRYDSSGSLVKTVTLPETPTYNTAQAQRMTTDYNNGFWYMHGVYVYHVTRVGVVDVGPVLASNDPDRIRGAHNGCFVIDLTYDLFSFVDKDAGAVTAQRSIGSTQPREVFGVFSFDLDTALEFQDTTGLLPVSYDPVWYTGGTLEWQEVRKDGYFLPKYQYHQVEVTLRGDATLEKILMPPAIKTEDIQAQQSQSIYIKTDIPNGADITDYEARIKTWWGV</sequence>
<organism evidence="1">
    <name type="scientific">marine sediment metagenome</name>
    <dbReference type="NCBI Taxonomy" id="412755"/>
    <lineage>
        <taxon>unclassified sequences</taxon>
        <taxon>metagenomes</taxon>
        <taxon>ecological metagenomes</taxon>
    </lineage>
</organism>
<name>A0A0F9PP82_9ZZZZ</name>